<dbReference type="RefSeq" id="WP_089349450.1">
    <property type="nucleotide sequence ID" value="NZ_BJUM01000009.1"/>
</dbReference>
<dbReference type="AlphaFoldDB" id="A0A510XTR0"/>
<organism evidence="2 3">
    <name type="scientific">Pseudoalteromonas espejiana</name>
    <dbReference type="NCBI Taxonomy" id="28107"/>
    <lineage>
        <taxon>Bacteria</taxon>
        <taxon>Pseudomonadati</taxon>
        <taxon>Pseudomonadota</taxon>
        <taxon>Gammaproteobacteria</taxon>
        <taxon>Alteromonadales</taxon>
        <taxon>Pseudoalteromonadaceae</taxon>
        <taxon>Pseudoalteromonas</taxon>
    </lineage>
</organism>
<reference evidence="2 3" key="1">
    <citation type="submission" date="2019-07" db="EMBL/GenBank/DDBJ databases">
        <title>Whole genome shotgun sequence of Pseudoalteromonas espejiana NBRC 102222.</title>
        <authorList>
            <person name="Hosoyama A."/>
            <person name="Uohara A."/>
            <person name="Ohji S."/>
            <person name="Ichikawa N."/>
        </authorList>
    </citation>
    <scope>NUCLEOTIDE SEQUENCE [LARGE SCALE GENOMIC DNA]</scope>
    <source>
        <strain evidence="2 3">NBRC 102222</strain>
    </source>
</reference>
<keyword evidence="1" id="KW-0732">Signal</keyword>
<evidence type="ECO:0000313" key="3">
    <source>
        <dbReference type="Proteomes" id="UP000321419"/>
    </source>
</evidence>
<dbReference type="Proteomes" id="UP000321419">
    <property type="component" value="Unassembled WGS sequence"/>
</dbReference>
<sequence length="131" mass="14589">MKTIFVILSLFISTEVLAQNTKNMPAAINWLQLIDAGEYTKSWQQADVLFKSQLSKTNWRDALNSVRAPLGKVVSRSQISAQDYSSLPGAPKGEYLIVQFKTQFIAATPSIETLTLSKSSGQWRAVGYFIK</sequence>
<evidence type="ECO:0000313" key="2">
    <source>
        <dbReference type="EMBL" id="GEK54379.1"/>
    </source>
</evidence>
<dbReference type="OrthoDB" id="21915at2"/>
<dbReference type="Pfam" id="PF13211">
    <property type="entry name" value="DUF4019"/>
    <property type="match status" value="1"/>
</dbReference>
<feature type="chain" id="PRO_5022123565" description="DUF4019 domain-containing protein" evidence="1">
    <location>
        <begin position="19"/>
        <end position="131"/>
    </location>
</feature>
<name>A0A510XTR0_9GAMM</name>
<accession>A0A510XTR0</accession>
<gene>
    <name evidence="2" type="ORF">PES01_12240</name>
</gene>
<proteinExistence type="predicted"/>
<dbReference type="EMBL" id="BJUM01000009">
    <property type="protein sequence ID" value="GEK54379.1"/>
    <property type="molecule type" value="Genomic_DNA"/>
</dbReference>
<dbReference type="InterPro" id="IPR025091">
    <property type="entry name" value="DUF4019"/>
</dbReference>
<evidence type="ECO:0008006" key="4">
    <source>
        <dbReference type="Google" id="ProtNLM"/>
    </source>
</evidence>
<comment type="caution">
    <text evidence="2">The sequence shown here is derived from an EMBL/GenBank/DDBJ whole genome shotgun (WGS) entry which is preliminary data.</text>
</comment>
<protein>
    <recommendedName>
        <fullName evidence="4">DUF4019 domain-containing protein</fullName>
    </recommendedName>
</protein>
<feature type="signal peptide" evidence="1">
    <location>
        <begin position="1"/>
        <end position="18"/>
    </location>
</feature>
<evidence type="ECO:0000256" key="1">
    <source>
        <dbReference type="SAM" id="SignalP"/>
    </source>
</evidence>
<keyword evidence="3" id="KW-1185">Reference proteome</keyword>